<evidence type="ECO:0000313" key="2">
    <source>
        <dbReference type="EMBL" id="KAJ8479892.1"/>
    </source>
</evidence>
<sequence>MASSSQSERKGLKEDQETESSISKTIQRVGGGGAVEVELGLDGGPRGEGLADERSFRRTSRDEAGMSYGWVEENRRQDGVQGVSRKVLSWTAYCCSKLDSIWTGRACNGPQEDCNEVIEIRLLCRFISCPGATTDCYLTAWAGAVCNLLLYMIASHVELHGICFHVTKEACQEVFLLSLVGIAKAKRLLSSFPPEFYDGECWEEVFLTSTSSRCGCVTGCCCFCERRDGDLMDAAAGNTLIRSVRLRRTSSMAAVGSKRASGSATGSPRQHTSRGITCIAEHFVEHRQGKRQESDDLTKLPPFSRISQRHGESGRGGFNFQPPPVNTVNDGSVTSTIHSVTLAFLCD</sequence>
<protein>
    <submittedName>
        <fullName evidence="2">Uncharacterized protein</fullName>
    </submittedName>
</protein>
<proteinExistence type="predicted"/>
<feature type="region of interest" description="Disordered" evidence="1">
    <location>
        <begin position="1"/>
        <end position="29"/>
    </location>
</feature>
<reference evidence="2 3" key="1">
    <citation type="submission" date="2022-12" db="EMBL/GenBank/DDBJ databases">
        <title>Chromosome-scale assembly of the Ensete ventricosum genome.</title>
        <authorList>
            <person name="Dussert Y."/>
            <person name="Stocks J."/>
            <person name="Wendawek A."/>
            <person name="Woldeyes F."/>
            <person name="Nichols R.A."/>
            <person name="Borrell J.S."/>
        </authorList>
    </citation>
    <scope>NUCLEOTIDE SEQUENCE [LARGE SCALE GENOMIC DNA]</scope>
    <source>
        <strain evidence="3">cv. Maze</strain>
        <tissue evidence="2">Seeds</tissue>
    </source>
</reference>
<dbReference type="Proteomes" id="UP001222027">
    <property type="component" value="Unassembled WGS sequence"/>
</dbReference>
<dbReference type="EMBL" id="JAQQAF010000006">
    <property type="protein sequence ID" value="KAJ8479892.1"/>
    <property type="molecule type" value="Genomic_DNA"/>
</dbReference>
<feature type="compositionally biased region" description="Polar residues" evidence="1">
    <location>
        <begin position="260"/>
        <end position="273"/>
    </location>
</feature>
<evidence type="ECO:0000313" key="3">
    <source>
        <dbReference type="Proteomes" id="UP001222027"/>
    </source>
</evidence>
<dbReference type="AlphaFoldDB" id="A0AAV8QM92"/>
<gene>
    <name evidence="2" type="ORF">OPV22_023619</name>
</gene>
<name>A0AAV8QM92_ENSVE</name>
<feature type="region of interest" description="Disordered" evidence="1">
    <location>
        <begin position="37"/>
        <end position="56"/>
    </location>
</feature>
<accession>A0AAV8QM92</accession>
<feature type="compositionally biased region" description="Basic and acidic residues" evidence="1">
    <location>
        <begin position="286"/>
        <end position="298"/>
    </location>
</feature>
<evidence type="ECO:0000256" key="1">
    <source>
        <dbReference type="SAM" id="MobiDB-lite"/>
    </source>
</evidence>
<feature type="region of interest" description="Disordered" evidence="1">
    <location>
        <begin position="286"/>
        <end position="331"/>
    </location>
</feature>
<keyword evidence="3" id="KW-1185">Reference proteome</keyword>
<comment type="caution">
    <text evidence="2">The sequence shown here is derived from an EMBL/GenBank/DDBJ whole genome shotgun (WGS) entry which is preliminary data.</text>
</comment>
<organism evidence="2 3">
    <name type="scientific">Ensete ventricosum</name>
    <name type="common">Abyssinian banana</name>
    <name type="synonym">Musa ensete</name>
    <dbReference type="NCBI Taxonomy" id="4639"/>
    <lineage>
        <taxon>Eukaryota</taxon>
        <taxon>Viridiplantae</taxon>
        <taxon>Streptophyta</taxon>
        <taxon>Embryophyta</taxon>
        <taxon>Tracheophyta</taxon>
        <taxon>Spermatophyta</taxon>
        <taxon>Magnoliopsida</taxon>
        <taxon>Liliopsida</taxon>
        <taxon>Zingiberales</taxon>
        <taxon>Musaceae</taxon>
        <taxon>Ensete</taxon>
    </lineage>
</organism>
<feature type="region of interest" description="Disordered" evidence="1">
    <location>
        <begin position="252"/>
        <end position="273"/>
    </location>
</feature>